<comment type="caution">
    <text evidence="1">The sequence shown here is derived from an EMBL/GenBank/DDBJ whole genome shotgun (WGS) entry which is preliminary data.</text>
</comment>
<dbReference type="STRING" id="34059.A9308_00655"/>
<proteinExistence type="predicted"/>
<evidence type="ECO:0000313" key="1">
    <source>
        <dbReference type="EMBL" id="OBX73753.1"/>
    </source>
</evidence>
<evidence type="ECO:0000313" key="2">
    <source>
        <dbReference type="Proteomes" id="UP000092508"/>
    </source>
</evidence>
<gene>
    <name evidence="1" type="ORF">A9308_00655</name>
</gene>
<dbReference type="AlphaFoldDB" id="A0A1B8Q900"/>
<name>A0A1B8Q900_9GAMM</name>
<organism evidence="1 2">
    <name type="scientific">Faucicola atlantae</name>
    <dbReference type="NCBI Taxonomy" id="34059"/>
    <lineage>
        <taxon>Bacteria</taxon>
        <taxon>Pseudomonadati</taxon>
        <taxon>Pseudomonadota</taxon>
        <taxon>Gammaproteobacteria</taxon>
        <taxon>Moraxellales</taxon>
        <taxon>Moraxellaceae</taxon>
        <taxon>Faucicola</taxon>
    </lineage>
</organism>
<protein>
    <submittedName>
        <fullName evidence="1">Uncharacterized protein</fullName>
    </submittedName>
</protein>
<dbReference type="Proteomes" id="UP000092508">
    <property type="component" value="Unassembled WGS sequence"/>
</dbReference>
<reference evidence="1 2" key="1">
    <citation type="submission" date="2016-06" db="EMBL/GenBank/DDBJ databases">
        <title>Draft genome of Moraxella atlantae CCUG 66109.</title>
        <authorList>
            <person name="Salva-Serra F."/>
            <person name="Engstrom-Jakobsson H."/>
            <person name="Thorell K."/>
            <person name="Gonzales-Siles L."/>
            <person name="Karlsson R."/>
            <person name="Boulund F."/>
            <person name="Engstrand L."/>
            <person name="Kristiansson E."/>
            <person name="Moore E."/>
        </authorList>
    </citation>
    <scope>NUCLEOTIDE SEQUENCE [LARGE SCALE GENOMIC DNA]</scope>
    <source>
        <strain evidence="1 2">CCUG 66109</strain>
    </source>
</reference>
<sequence length="59" mass="6770">MYVRKSDGAEVKFDMLGNGLIKVQFADEPPVTMLWPDFLKLVTIASDGAKHVKTDRWFR</sequence>
<accession>A0A1B8Q900</accession>
<dbReference type="EMBL" id="LZMZ01000051">
    <property type="protein sequence ID" value="OBX73753.1"/>
    <property type="molecule type" value="Genomic_DNA"/>
</dbReference>